<protein>
    <submittedName>
        <fullName evidence="2">Uncharacterized protein</fullName>
    </submittedName>
</protein>
<name>A0A0L6V213_9BASI</name>
<dbReference type="AlphaFoldDB" id="A0A0L6V213"/>
<feature type="transmembrane region" description="Helical" evidence="1">
    <location>
        <begin position="93"/>
        <end position="113"/>
    </location>
</feature>
<proteinExistence type="predicted"/>
<accession>A0A0L6V213</accession>
<keyword evidence="1" id="KW-1133">Transmembrane helix</keyword>
<dbReference type="Proteomes" id="UP000037035">
    <property type="component" value="Unassembled WGS sequence"/>
</dbReference>
<sequence>MDIHFFFLSFWKLAHKYKCNGTGLSQPTCRLSYSDSRTKGAGEYQKDSFPPSRLGQPRTYLQTLCSDSQLHQIKIRLFTELTAIVGWRRLVRLTLRAFATLLGILTAGVFWMVSLTHQDGILTDAPSILTVPFKSSLACSWFVVAGAPGDMDFNGCGMAVCTYPIDPSIQNHIWAFGTDHLPFVTVAIIQRPTTSTLRSSQKLARCDGYPETGPLPSGVR</sequence>
<gene>
    <name evidence="2" type="ORF">VP01_3012g1</name>
</gene>
<keyword evidence="1" id="KW-0472">Membrane</keyword>
<reference evidence="2 3" key="1">
    <citation type="submission" date="2015-08" db="EMBL/GenBank/DDBJ databases">
        <title>Next Generation Sequencing and Analysis of the Genome of Puccinia sorghi L Schw, the Causal Agent of Maize Common Rust.</title>
        <authorList>
            <person name="Rochi L."/>
            <person name="Burguener G."/>
            <person name="Darino M."/>
            <person name="Turjanski A."/>
            <person name="Kreff E."/>
            <person name="Dieguez M.J."/>
            <person name="Sacco F."/>
        </authorList>
    </citation>
    <scope>NUCLEOTIDE SEQUENCE [LARGE SCALE GENOMIC DNA]</scope>
    <source>
        <strain evidence="2 3">RO10H11247</strain>
    </source>
</reference>
<organism evidence="2 3">
    <name type="scientific">Puccinia sorghi</name>
    <dbReference type="NCBI Taxonomy" id="27349"/>
    <lineage>
        <taxon>Eukaryota</taxon>
        <taxon>Fungi</taxon>
        <taxon>Dikarya</taxon>
        <taxon>Basidiomycota</taxon>
        <taxon>Pucciniomycotina</taxon>
        <taxon>Pucciniomycetes</taxon>
        <taxon>Pucciniales</taxon>
        <taxon>Pucciniaceae</taxon>
        <taxon>Puccinia</taxon>
    </lineage>
</organism>
<keyword evidence="1" id="KW-0812">Transmembrane</keyword>
<comment type="caution">
    <text evidence="2">The sequence shown here is derived from an EMBL/GenBank/DDBJ whole genome shotgun (WGS) entry which is preliminary data.</text>
</comment>
<dbReference type="VEuPathDB" id="FungiDB:VP01_3012g1"/>
<dbReference type="EMBL" id="LAVV01007961">
    <property type="protein sequence ID" value="KNZ54195.1"/>
    <property type="molecule type" value="Genomic_DNA"/>
</dbReference>
<evidence type="ECO:0000313" key="2">
    <source>
        <dbReference type="EMBL" id="KNZ54195.1"/>
    </source>
</evidence>
<evidence type="ECO:0000313" key="3">
    <source>
        <dbReference type="Proteomes" id="UP000037035"/>
    </source>
</evidence>
<evidence type="ECO:0000256" key="1">
    <source>
        <dbReference type="SAM" id="Phobius"/>
    </source>
</evidence>
<keyword evidence="3" id="KW-1185">Reference proteome</keyword>